<dbReference type="InterPro" id="IPR041489">
    <property type="entry name" value="PDZ_6"/>
</dbReference>
<reference evidence="9" key="1">
    <citation type="journal article" date="2019" name="Int. J. Syst. Evol. Microbiol.">
        <title>The Global Catalogue of Microorganisms (GCM) 10K type strain sequencing project: providing services to taxonomists for standard genome sequencing and annotation.</title>
        <authorList>
            <consortium name="The Broad Institute Genomics Platform"/>
            <consortium name="The Broad Institute Genome Sequencing Center for Infectious Disease"/>
            <person name="Wu L."/>
            <person name="Ma J."/>
        </authorList>
    </citation>
    <scope>NUCLEOTIDE SEQUENCE [LARGE SCALE GENOMIC DNA]</scope>
    <source>
        <strain evidence="9">JCM 17250</strain>
    </source>
</reference>
<sequence>MHVKKSMFALLLGIAIIIGGTGTYFVLELTAILGQEQQTDQGNQSISEGEYEAMLDDLTDAISLPKVVQAYTIIQSNFIETIENKDLVEGAVRGMIATLNDPYSEYMDKETMEQFNEQLESSFEGIGAEVSMVDDRVTIVAPIKDSPAERAGLRPNDQVLTVDGESVEGLNLYEAVAKIRGEKGSEVTIEIQRPGVPDLIEFTLVRDTIPLETVYAELIETSDHKTGVLQITSFAEQTANRFKEELASLEDQGIDGLVIDVRGNPGGLLDVTEEILKQFITSDQPYMQIADNEDNKTRFFSELEEPKDYPVSVLIDEGSASASEILAIALNETIDAEVIGRNSFGKGTVQQTIPLGDGSTIKLTILKWLSPEGVSIHEVGVAPTIEVDQPEYYYTAPIQVEETFSHDDTNINIGYAQVMLEALGYPVDREDGYFSEQTEQAIRDYQTDRELTVNGELDQETASRIVADVIERIRSDQDDLQKDKAIEALYQ</sequence>
<dbReference type="Gene3D" id="2.30.42.10">
    <property type="match status" value="1"/>
</dbReference>
<keyword evidence="6" id="KW-1133">Transmembrane helix</keyword>
<dbReference type="SUPFAM" id="SSF52096">
    <property type="entry name" value="ClpP/crotonase"/>
    <property type="match status" value="1"/>
</dbReference>
<dbReference type="InterPro" id="IPR036366">
    <property type="entry name" value="PGBDSf"/>
</dbReference>
<dbReference type="PROSITE" id="PS50106">
    <property type="entry name" value="PDZ"/>
    <property type="match status" value="1"/>
</dbReference>
<dbReference type="InterPro" id="IPR005151">
    <property type="entry name" value="Tail-specific_protease"/>
</dbReference>
<dbReference type="Pfam" id="PF01471">
    <property type="entry name" value="PG_binding_1"/>
    <property type="match status" value="1"/>
</dbReference>
<dbReference type="CDD" id="cd06782">
    <property type="entry name" value="cpPDZ_CPP-like"/>
    <property type="match status" value="1"/>
</dbReference>
<evidence type="ECO:0000256" key="5">
    <source>
        <dbReference type="RuleBase" id="RU004404"/>
    </source>
</evidence>
<dbReference type="EMBL" id="BAABDL010000051">
    <property type="protein sequence ID" value="GAA4065360.1"/>
    <property type="molecule type" value="Genomic_DNA"/>
</dbReference>
<proteinExistence type="inferred from homology"/>
<dbReference type="SMART" id="SM00245">
    <property type="entry name" value="TSPc"/>
    <property type="match status" value="1"/>
</dbReference>
<keyword evidence="3 5" id="KW-0378">Hydrolase</keyword>
<dbReference type="Gene3D" id="3.90.226.10">
    <property type="entry name" value="2-enoyl-CoA Hydratase, Chain A, domain 1"/>
    <property type="match status" value="1"/>
</dbReference>
<dbReference type="InterPro" id="IPR004447">
    <property type="entry name" value="Peptidase_S41A"/>
</dbReference>
<keyword evidence="9" id="KW-1185">Reference proteome</keyword>
<dbReference type="Gene3D" id="1.10.101.10">
    <property type="entry name" value="PGBD-like superfamily/PGBD"/>
    <property type="match status" value="1"/>
</dbReference>
<dbReference type="NCBIfam" id="TIGR00225">
    <property type="entry name" value="prc"/>
    <property type="match status" value="1"/>
</dbReference>
<dbReference type="SUPFAM" id="SSF47090">
    <property type="entry name" value="PGBD-like"/>
    <property type="match status" value="1"/>
</dbReference>
<name>A0ABP7VFK0_9BACI</name>
<dbReference type="InterPro" id="IPR029045">
    <property type="entry name" value="ClpP/crotonase-like_dom_sf"/>
</dbReference>
<evidence type="ECO:0000313" key="8">
    <source>
        <dbReference type="EMBL" id="GAA4065360.1"/>
    </source>
</evidence>
<comment type="caution">
    <text evidence="8">The sequence shown here is derived from an EMBL/GenBank/DDBJ whole genome shotgun (WGS) entry which is preliminary data.</text>
</comment>
<protein>
    <submittedName>
        <fullName evidence="8">S41 family peptidase</fullName>
    </submittedName>
</protein>
<dbReference type="Pfam" id="PF03572">
    <property type="entry name" value="Peptidase_S41"/>
    <property type="match status" value="1"/>
</dbReference>
<keyword evidence="2 5" id="KW-0645">Protease</keyword>
<keyword evidence="6" id="KW-0472">Membrane</keyword>
<dbReference type="InterPro" id="IPR002477">
    <property type="entry name" value="Peptidoglycan-bd-like"/>
</dbReference>
<accession>A0ABP7VFK0</accession>
<evidence type="ECO:0000256" key="6">
    <source>
        <dbReference type="SAM" id="Phobius"/>
    </source>
</evidence>
<evidence type="ECO:0000256" key="2">
    <source>
        <dbReference type="ARBA" id="ARBA00022670"/>
    </source>
</evidence>
<feature type="domain" description="PDZ" evidence="7">
    <location>
        <begin position="116"/>
        <end position="180"/>
    </location>
</feature>
<keyword evidence="4 5" id="KW-0720">Serine protease</keyword>
<keyword evidence="6" id="KW-0812">Transmembrane</keyword>
<gene>
    <name evidence="8" type="ORF">GCM10022410_09780</name>
</gene>
<comment type="similarity">
    <text evidence="1 5">Belongs to the peptidase S41A family.</text>
</comment>
<evidence type="ECO:0000256" key="3">
    <source>
        <dbReference type="ARBA" id="ARBA00022801"/>
    </source>
</evidence>
<organism evidence="8 9">
    <name type="scientific">Amphibacillus indicireducens</name>
    <dbReference type="NCBI Taxonomy" id="1076330"/>
    <lineage>
        <taxon>Bacteria</taxon>
        <taxon>Bacillati</taxon>
        <taxon>Bacillota</taxon>
        <taxon>Bacilli</taxon>
        <taxon>Bacillales</taxon>
        <taxon>Bacillaceae</taxon>
        <taxon>Amphibacillus</taxon>
    </lineage>
</organism>
<dbReference type="InterPro" id="IPR036034">
    <property type="entry name" value="PDZ_sf"/>
</dbReference>
<dbReference type="SUPFAM" id="SSF50156">
    <property type="entry name" value="PDZ domain-like"/>
    <property type="match status" value="1"/>
</dbReference>
<dbReference type="Proteomes" id="UP001501734">
    <property type="component" value="Unassembled WGS sequence"/>
</dbReference>
<evidence type="ECO:0000256" key="1">
    <source>
        <dbReference type="ARBA" id="ARBA00009179"/>
    </source>
</evidence>
<evidence type="ECO:0000259" key="7">
    <source>
        <dbReference type="PROSITE" id="PS50106"/>
    </source>
</evidence>
<evidence type="ECO:0000256" key="4">
    <source>
        <dbReference type="ARBA" id="ARBA00022825"/>
    </source>
</evidence>
<dbReference type="Pfam" id="PF22694">
    <property type="entry name" value="CtpB_N-like"/>
    <property type="match status" value="1"/>
</dbReference>
<dbReference type="Pfam" id="PF17820">
    <property type="entry name" value="PDZ_6"/>
    <property type="match status" value="1"/>
</dbReference>
<dbReference type="Gene3D" id="3.30.750.44">
    <property type="match status" value="1"/>
</dbReference>
<dbReference type="RefSeq" id="WP_344910943.1">
    <property type="nucleotide sequence ID" value="NZ_BAABDL010000051.1"/>
</dbReference>
<dbReference type="PANTHER" id="PTHR32060:SF29">
    <property type="entry name" value="CARBOXY-TERMINAL PROCESSING PROTEASE CTPB"/>
    <property type="match status" value="1"/>
</dbReference>
<dbReference type="InterPro" id="IPR055210">
    <property type="entry name" value="CtpA/B_N"/>
</dbReference>
<feature type="transmembrane region" description="Helical" evidence="6">
    <location>
        <begin position="7"/>
        <end position="27"/>
    </location>
</feature>
<dbReference type="InterPro" id="IPR036365">
    <property type="entry name" value="PGBD-like_sf"/>
</dbReference>
<dbReference type="CDD" id="cd07560">
    <property type="entry name" value="Peptidase_S41_CPP"/>
    <property type="match status" value="1"/>
</dbReference>
<dbReference type="SMART" id="SM00228">
    <property type="entry name" value="PDZ"/>
    <property type="match status" value="1"/>
</dbReference>
<evidence type="ECO:0000313" key="9">
    <source>
        <dbReference type="Proteomes" id="UP001501734"/>
    </source>
</evidence>
<dbReference type="InterPro" id="IPR001478">
    <property type="entry name" value="PDZ"/>
</dbReference>
<dbReference type="PANTHER" id="PTHR32060">
    <property type="entry name" value="TAIL-SPECIFIC PROTEASE"/>
    <property type="match status" value="1"/>
</dbReference>